<feature type="compositionally biased region" description="Polar residues" evidence="2">
    <location>
        <begin position="80"/>
        <end position="89"/>
    </location>
</feature>
<name>A0A7R9BEV6_9CRUS</name>
<feature type="region of interest" description="Disordered" evidence="2">
    <location>
        <begin position="353"/>
        <end position="378"/>
    </location>
</feature>
<accession>A0A7R9BEV6</accession>
<dbReference type="Gene3D" id="3.40.50.300">
    <property type="entry name" value="P-loop containing nucleotide triphosphate hydrolases"/>
    <property type="match status" value="1"/>
</dbReference>
<feature type="coiled-coil region" evidence="1">
    <location>
        <begin position="178"/>
        <end position="250"/>
    </location>
</feature>
<reference evidence="3" key="1">
    <citation type="submission" date="2020-11" db="EMBL/GenBank/DDBJ databases">
        <authorList>
            <person name="Tran Van P."/>
        </authorList>
    </citation>
    <scope>NUCLEOTIDE SEQUENCE</scope>
</reference>
<sequence length="403" mass="45105">MASRERLFTGLKSWEVELLEYARQKHPGMPKLHSSKPNFCPVPVSSQSSATFTSNGQSYRAQTLSSFAKSSRPMRGHSDPLTSVKNSSTGKCCPRQVASESDFTEESASDLCRKLSRVSSELCGIVGEITDDQLRDKVARFCDEIGGYVSEERLRGSSNEILASSAMQKQLEQIMEIKVAVMEENRRLAKKIGKLEEQLKRTERNEVELKTCVEKLREKPSGISKLEKEMQALKEDNKRMKDQLQAVMDSNKSLQKCLQEREAEMKDFKMNSRKMVEDWMHYLELTACKSASQLTVSSKPSVGRESNGVRILVTKSAGDREPKTKANRVEKSVSAIASTSTVGFDTCRSASVRGMEADAESESDSEALSTDTDHGLHSDFQTNLQEMHDHMNKLKESLGSRLH</sequence>
<dbReference type="AlphaFoldDB" id="A0A7R9BEV6"/>
<gene>
    <name evidence="3" type="ORF">NMOB1V02_LOCUS689</name>
</gene>
<keyword evidence="1" id="KW-0175">Coiled coil</keyword>
<dbReference type="EMBL" id="OA882100">
    <property type="protein sequence ID" value="CAD7272767.1"/>
    <property type="molecule type" value="Genomic_DNA"/>
</dbReference>
<feature type="region of interest" description="Disordered" evidence="2">
    <location>
        <begin position="67"/>
        <end position="89"/>
    </location>
</feature>
<dbReference type="EMBL" id="CAJPEX010000063">
    <property type="protein sequence ID" value="CAG0912919.1"/>
    <property type="molecule type" value="Genomic_DNA"/>
</dbReference>
<organism evidence="3">
    <name type="scientific">Notodromas monacha</name>
    <dbReference type="NCBI Taxonomy" id="399045"/>
    <lineage>
        <taxon>Eukaryota</taxon>
        <taxon>Metazoa</taxon>
        <taxon>Ecdysozoa</taxon>
        <taxon>Arthropoda</taxon>
        <taxon>Crustacea</taxon>
        <taxon>Oligostraca</taxon>
        <taxon>Ostracoda</taxon>
        <taxon>Podocopa</taxon>
        <taxon>Podocopida</taxon>
        <taxon>Cypridocopina</taxon>
        <taxon>Cypridoidea</taxon>
        <taxon>Cyprididae</taxon>
        <taxon>Notodromas</taxon>
    </lineage>
</organism>
<evidence type="ECO:0000313" key="3">
    <source>
        <dbReference type="EMBL" id="CAD7272767.1"/>
    </source>
</evidence>
<evidence type="ECO:0000256" key="1">
    <source>
        <dbReference type="SAM" id="Coils"/>
    </source>
</evidence>
<evidence type="ECO:0000256" key="2">
    <source>
        <dbReference type="SAM" id="MobiDB-lite"/>
    </source>
</evidence>
<dbReference type="InterPro" id="IPR027417">
    <property type="entry name" value="P-loop_NTPase"/>
</dbReference>
<keyword evidence="4" id="KW-1185">Reference proteome</keyword>
<protein>
    <submittedName>
        <fullName evidence="3">Uncharacterized protein</fullName>
    </submittedName>
</protein>
<evidence type="ECO:0000313" key="4">
    <source>
        <dbReference type="Proteomes" id="UP000678499"/>
    </source>
</evidence>
<dbReference type="Proteomes" id="UP000678499">
    <property type="component" value="Unassembled WGS sequence"/>
</dbReference>
<proteinExistence type="predicted"/>